<proteinExistence type="inferred from homology"/>
<reference evidence="4 5" key="1">
    <citation type="journal article" date="2016" name="Antonie Van Leeuwenhoek">
        <title>Dongia soli sp. nov., isolated from soil from Dokdo, Korea.</title>
        <authorList>
            <person name="Kim D.U."/>
            <person name="Lee H."/>
            <person name="Kim H."/>
            <person name="Kim S.G."/>
            <person name="Ka J.O."/>
        </authorList>
    </citation>
    <scope>NUCLEOTIDE SEQUENCE [LARGE SCALE GENOMIC DNA]</scope>
    <source>
        <strain evidence="4 5">D78</strain>
    </source>
</reference>
<evidence type="ECO:0000256" key="1">
    <source>
        <dbReference type="ARBA" id="ARBA00006817"/>
    </source>
</evidence>
<evidence type="ECO:0000313" key="4">
    <source>
        <dbReference type="EMBL" id="MDY0884739.1"/>
    </source>
</evidence>
<dbReference type="Gene3D" id="3.30.530.20">
    <property type="match status" value="1"/>
</dbReference>
<accession>A0ABU5EFX1</accession>
<dbReference type="SUPFAM" id="SSF55961">
    <property type="entry name" value="Bet v1-like"/>
    <property type="match status" value="1"/>
</dbReference>
<sequence length="190" mass="20519">MTEPPKDMTATSIPTSRVPPVGVAPTGIPASRGSVSTVSKVIRASAEQLYDAFITPSALVDWLPPGEMTAAIHLFDARVGGGYRMSLYHPPAERTAEGQSPRGKTCEHEDVVTVRFAVLARPRRIVEKVIFHSDDPAFAGEMTLTITFDKAPGGTLVTLLFENMPPGLRPEDNEAGSRQSLEQLAHWIEG</sequence>
<dbReference type="EMBL" id="JAXCLW010000006">
    <property type="protein sequence ID" value="MDY0884739.1"/>
    <property type="molecule type" value="Genomic_DNA"/>
</dbReference>
<dbReference type="Pfam" id="PF08327">
    <property type="entry name" value="AHSA1"/>
    <property type="match status" value="1"/>
</dbReference>
<evidence type="ECO:0000256" key="2">
    <source>
        <dbReference type="SAM" id="MobiDB-lite"/>
    </source>
</evidence>
<dbReference type="RefSeq" id="WP_320509813.1">
    <property type="nucleotide sequence ID" value="NZ_JAXCLW010000006.1"/>
</dbReference>
<organism evidence="4 5">
    <name type="scientific">Dongia soli</name>
    <dbReference type="NCBI Taxonomy" id="600628"/>
    <lineage>
        <taxon>Bacteria</taxon>
        <taxon>Pseudomonadati</taxon>
        <taxon>Pseudomonadota</taxon>
        <taxon>Alphaproteobacteria</taxon>
        <taxon>Rhodospirillales</taxon>
        <taxon>Dongiaceae</taxon>
        <taxon>Dongia</taxon>
    </lineage>
</organism>
<evidence type="ECO:0000313" key="5">
    <source>
        <dbReference type="Proteomes" id="UP001279642"/>
    </source>
</evidence>
<comment type="caution">
    <text evidence="4">The sequence shown here is derived from an EMBL/GenBank/DDBJ whole genome shotgun (WGS) entry which is preliminary data.</text>
</comment>
<dbReference type="Proteomes" id="UP001279642">
    <property type="component" value="Unassembled WGS sequence"/>
</dbReference>
<dbReference type="InterPro" id="IPR013538">
    <property type="entry name" value="ASHA1/2-like_C"/>
</dbReference>
<feature type="domain" description="Activator of Hsp90 ATPase homologue 1/2-like C-terminal" evidence="3">
    <location>
        <begin position="44"/>
        <end position="187"/>
    </location>
</feature>
<name>A0ABU5EFX1_9PROT</name>
<keyword evidence="5" id="KW-1185">Reference proteome</keyword>
<dbReference type="InterPro" id="IPR023393">
    <property type="entry name" value="START-like_dom_sf"/>
</dbReference>
<comment type="similarity">
    <text evidence="1">Belongs to the AHA1 family.</text>
</comment>
<gene>
    <name evidence="4" type="ORF">SMD27_17990</name>
</gene>
<evidence type="ECO:0000259" key="3">
    <source>
        <dbReference type="Pfam" id="PF08327"/>
    </source>
</evidence>
<feature type="region of interest" description="Disordered" evidence="2">
    <location>
        <begin position="1"/>
        <end position="29"/>
    </location>
</feature>
<protein>
    <submittedName>
        <fullName evidence="4">SRPBCC domain-containing protein</fullName>
    </submittedName>
</protein>